<dbReference type="RefSeq" id="XP_003866504.1">
    <property type="nucleotide sequence ID" value="XM_003866456.1"/>
</dbReference>
<dbReference type="HOGENOM" id="CLU_025518_0_0_1"/>
<reference evidence="4 5" key="1">
    <citation type="journal article" date="2012" name="PLoS ONE">
        <title>Sequence and analysis of the genome of the pathogenic yeast Candida orthopsilosis.</title>
        <authorList>
            <person name="Riccombeni A."/>
            <person name="Vidanes G."/>
            <person name="Proux-Wera E."/>
            <person name="Wolfe K.H."/>
            <person name="Butler G."/>
        </authorList>
    </citation>
    <scope>NUCLEOTIDE SEQUENCE [LARGE SCALE GENOMIC DNA]</scope>
    <source>
        <strain evidence="4 5">Co 90-125</strain>
    </source>
</reference>
<dbReference type="AlphaFoldDB" id="H8WWS5"/>
<accession>H8WWS5</accession>
<dbReference type="GO" id="GO:0051666">
    <property type="term" value="P:actin cortical patch localization"/>
    <property type="evidence" value="ECO:0007669"/>
    <property type="project" value="InterPro"/>
</dbReference>
<dbReference type="GeneID" id="14537835"/>
<dbReference type="GO" id="GO:0097320">
    <property type="term" value="P:plasma membrane tubulation"/>
    <property type="evidence" value="ECO:0007669"/>
    <property type="project" value="TreeGrafter"/>
</dbReference>
<name>H8WWS5_CANO9</name>
<evidence type="ECO:0000256" key="2">
    <source>
        <dbReference type="PROSITE-ProRule" id="PRU00192"/>
    </source>
</evidence>
<dbReference type="OrthoDB" id="10255128at2759"/>
<dbReference type="PROSITE" id="PS50002">
    <property type="entry name" value="SH3"/>
    <property type="match status" value="1"/>
</dbReference>
<dbReference type="Pfam" id="PF03114">
    <property type="entry name" value="BAR"/>
    <property type="match status" value="1"/>
</dbReference>
<keyword evidence="5" id="KW-1185">Reference proteome</keyword>
<dbReference type="GO" id="GO:0006897">
    <property type="term" value="P:endocytosis"/>
    <property type="evidence" value="ECO:0007669"/>
    <property type="project" value="InterPro"/>
</dbReference>
<keyword evidence="1 2" id="KW-0728">SH3 domain</keyword>
<evidence type="ECO:0000259" key="3">
    <source>
        <dbReference type="PROSITE" id="PS50002"/>
    </source>
</evidence>
<dbReference type="Proteomes" id="UP000005018">
    <property type="component" value="Chromosome 1"/>
</dbReference>
<dbReference type="InterPro" id="IPR036028">
    <property type="entry name" value="SH3-like_dom_sf"/>
</dbReference>
<dbReference type="InterPro" id="IPR004148">
    <property type="entry name" value="BAR_dom"/>
</dbReference>
<dbReference type="eggNOG" id="KOG1843">
    <property type="taxonomic scope" value="Eukaryota"/>
</dbReference>
<sequence length="367" mass="43121">MNQEINKISNQFSKTLKLVDDRFLKSNKLEWRQIRRAPQFLKQKINYSGNSYTIDEEFNTLESQFNTHELSLQKLQNELRAFATASLETLKWPELVAQGFQDLDDPYSNFKNSANTIDEAYDAWTRTSKYKHHIQSINFASKMNLFMSMEFKKLEDVGSISKLVSKKIGTRLVFLLDYDKLYNEHEMLCEKQERGELSLKQSNSIYSIKRKLDESKIKYESINSILKLSLPKFLHYMKEVINVIEIKFQFLNYEFYQSIVEKLKKVQQVEDTSDIMSQFKERNEPLFTKIEQLSIITFSHPVDYTKPIPEADLGFCYALYDFNGVEPGDLSFKKGNRIKILERTGDWWVGVINGQQGPFPSNYVKLE</sequence>
<dbReference type="GO" id="GO:1990528">
    <property type="term" value="C:Rvs161p-Rvs167p complex"/>
    <property type="evidence" value="ECO:0007669"/>
    <property type="project" value="TreeGrafter"/>
</dbReference>
<dbReference type="PANTHER" id="PTHR47174:SF1">
    <property type="entry name" value="REDUCED VIABILITY UPON STARVATION PROTEIN 167"/>
    <property type="match status" value="1"/>
</dbReference>
<dbReference type="FunFam" id="2.30.30.40:FF:000072">
    <property type="entry name" value="Unconventional Myosin IB"/>
    <property type="match status" value="1"/>
</dbReference>
<dbReference type="GO" id="GO:0030447">
    <property type="term" value="P:filamentous growth"/>
    <property type="evidence" value="ECO:0007669"/>
    <property type="project" value="UniProtKB-ARBA"/>
</dbReference>
<evidence type="ECO:0000313" key="4">
    <source>
        <dbReference type="EMBL" id="CCG21065.1"/>
    </source>
</evidence>
<dbReference type="KEGG" id="cot:CORT_0A06800"/>
<dbReference type="SUPFAM" id="SSF103657">
    <property type="entry name" value="BAR/IMD domain-like"/>
    <property type="match status" value="1"/>
</dbReference>
<dbReference type="InterPro" id="IPR046982">
    <property type="entry name" value="BIN3/RVS161-like"/>
</dbReference>
<dbReference type="GO" id="GO:0043332">
    <property type="term" value="C:mating projection tip"/>
    <property type="evidence" value="ECO:0007669"/>
    <property type="project" value="TreeGrafter"/>
</dbReference>
<evidence type="ECO:0000313" key="5">
    <source>
        <dbReference type="Proteomes" id="UP000005018"/>
    </source>
</evidence>
<dbReference type="GO" id="GO:0030479">
    <property type="term" value="C:actin cortical patch"/>
    <property type="evidence" value="ECO:0007669"/>
    <property type="project" value="TreeGrafter"/>
</dbReference>
<dbReference type="Gene3D" id="2.30.30.40">
    <property type="entry name" value="SH3 Domains"/>
    <property type="match status" value="1"/>
</dbReference>
<dbReference type="EMBL" id="HE681719">
    <property type="protein sequence ID" value="CCG21065.1"/>
    <property type="molecule type" value="Genomic_DNA"/>
</dbReference>
<dbReference type="Gene3D" id="1.20.1270.60">
    <property type="entry name" value="Arfaptin homology (AH) domain/BAR domain"/>
    <property type="match status" value="1"/>
</dbReference>
<gene>
    <name evidence="4" type="ORF">CORT_0A06800</name>
</gene>
<dbReference type="Pfam" id="PF00018">
    <property type="entry name" value="SH3_1"/>
    <property type="match status" value="1"/>
</dbReference>
<dbReference type="GO" id="GO:0031097">
    <property type="term" value="C:medial cortex"/>
    <property type="evidence" value="ECO:0007669"/>
    <property type="project" value="TreeGrafter"/>
</dbReference>
<dbReference type="PRINTS" id="PR00452">
    <property type="entry name" value="SH3DOMAIN"/>
</dbReference>
<protein>
    <recommendedName>
        <fullName evidence="3">SH3 domain-containing protein</fullName>
    </recommendedName>
</protein>
<dbReference type="PANTHER" id="PTHR47174">
    <property type="entry name" value="BRIDGING INTEGRATOR 3"/>
    <property type="match status" value="1"/>
</dbReference>
<dbReference type="SUPFAM" id="SSF50044">
    <property type="entry name" value="SH3-domain"/>
    <property type="match status" value="1"/>
</dbReference>
<dbReference type="InterPro" id="IPR001452">
    <property type="entry name" value="SH3_domain"/>
</dbReference>
<feature type="domain" description="SH3" evidence="3">
    <location>
        <begin position="311"/>
        <end position="367"/>
    </location>
</feature>
<dbReference type="InterPro" id="IPR027267">
    <property type="entry name" value="AH/BAR_dom_sf"/>
</dbReference>
<organism evidence="4 5">
    <name type="scientific">Candida orthopsilosis (strain 90-125)</name>
    <name type="common">Yeast</name>
    <dbReference type="NCBI Taxonomy" id="1136231"/>
    <lineage>
        <taxon>Eukaryota</taxon>
        <taxon>Fungi</taxon>
        <taxon>Dikarya</taxon>
        <taxon>Ascomycota</taxon>
        <taxon>Saccharomycotina</taxon>
        <taxon>Pichiomycetes</taxon>
        <taxon>Debaryomycetaceae</taxon>
        <taxon>Candida/Lodderomyces clade</taxon>
        <taxon>Candida</taxon>
    </lineage>
</organism>
<dbReference type="SMART" id="SM00326">
    <property type="entry name" value="SH3"/>
    <property type="match status" value="1"/>
</dbReference>
<evidence type="ECO:0000256" key="1">
    <source>
        <dbReference type="ARBA" id="ARBA00022443"/>
    </source>
</evidence>
<proteinExistence type="predicted"/>
<dbReference type="GO" id="GO:0008289">
    <property type="term" value="F:lipid binding"/>
    <property type="evidence" value="ECO:0007669"/>
    <property type="project" value="TreeGrafter"/>
</dbReference>